<dbReference type="Gene3D" id="3.30.200.20">
    <property type="entry name" value="Phosphorylase Kinase, domain 1"/>
    <property type="match status" value="1"/>
</dbReference>
<dbReference type="AlphaFoldDB" id="A0A2R4G8S6"/>
<protein>
    <recommendedName>
        <fullName evidence="16">Tyrosine-protein kinase receptor</fullName>
        <ecNumber evidence="16">2.7.10.1</ecNumber>
    </recommendedName>
</protein>
<evidence type="ECO:0000256" key="6">
    <source>
        <dbReference type="ARBA" id="ARBA00022741"/>
    </source>
</evidence>
<evidence type="ECO:0000256" key="5">
    <source>
        <dbReference type="ARBA" id="ARBA00022737"/>
    </source>
</evidence>
<dbReference type="InterPro" id="IPR050122">
    <property type="entry name" value="RTK"/>
</dbReference>
<dbReference type="Gene3D" id="2.60.40.10">
    <property type="entry name" value="Immunoglobulins"/>
    <property type="match status" value="1"/>
</dbReference>
<dbReference type="InterPro" id="IPR002011">
    <property type="entry name" value="Tyr_kinase_rcpt_2_CS"/>
</dbReference>
<dbReference type="EC" id="2.7.10.1" evidence="16"/>
<dbReference type="EMBL" id="MF620041">
    <property type="protein sequence ID" value="AVT56263.1"/>
    <property type="molecule type" value="mRNA"/>
</dbReference>
<dbReference type="CDD" id="cd00063">
    <property type="entry name" value="FN3"/>
    <property type="match status" value="3"/>
</dbReference>
<dbReference type="PRINTS" id="PR00109">
    <property type="entry name" value="TYRKINASE"/>
</dbReference>
<dbReference type="FunFam" id="1.10.510.10:FF:000341">
    <property type="entry name" value="Tyrosine-protein kinase receptor"/>
    <property type="match status" value="1"/>
</dbReference>
<keyword evidence="4 16" id="KW-0812">Transmembrane</keyword>
<evidence type="ECO:0000259" key="19">
    <source>
        <dbReference type="PROSITE" id="PS50853"/>
    </source>
</evidence>
<dbReference type="InterPro" id="IPR001245">
    <property type="entry name" value="Ser-Thr/Tyr_kinase_cat_dom"/>
</dbReference>
<dbReference type="SMART" id="SM00219">
    <property type="entry name" value="TyrKc"/>
    <property type="match status" value="1"/>
</dbReference>
<evidence type="ECO:0000313" key="20">
    <source>
        <dbReference type="EMBL" id="AVT56263.1"/>
    </source>
</evidence>
<feature type="binding site" evidence="15">
    <location>
        <position position="387"/>
    </location>
    <ligand>
        <name>ATP</name>
        <dbReference type="ChEBI" id="CHEBI:30616"/>
    </ligand>
</feature>
<evidence type="ECO:0000256" key="16">
    <source>
        <dbReference type="RuleBase" id="RU000312"/>
    </source>
</evidence>
<dbReference type="SUPFAM" id="SSF49265">
    <property type="entry name" value="Fibronectin type III"/>
    <property type="match status" value="2"/>
</dbReference>
<dbReference type="GO" id="GO:0032006">
    <property type="term" value="P:regulation of TOR signaling"/>
    <property type="evidence" value="ECO:0007669"/>
    <property type="project" value="TreeGrafter"/>
</dbReference>
<evidence type="ECO:0000256" key="3">
    <source>
        <dbReference type="ARBA" id="ARBA00022679"/>
    </source>
</evidence>
<organism evidence="20">
    <name type="scientific">Boisea trivittata</name>
    <name type="common">boxelder bug</name>
    <dbReference type="NCBI Taxonomy" id="1255142"/>
    <lineage>
        <taxon>Eukaryota</taxon>
        <taxon>Metazoa</taxon>
        <taxon>Ecdysozoa</taxon>
        <taxon>Arthropoda</taxon>
        <taxon>Hexapoda</taxon>
        <taxon>Insecta</taxon>
        <taxon>Pterygota</taxon>
        <taxon>Neoptera</taxon>
        <taxon>Paraneoptera</taxon>
        <taxon>Hemiptera</taxon>
        <taxon>Heteroptera</taxon>
        <taxon>Panheteroptera</taxon>
        <taxon>Pentatomomorpha</taxon>
        <taxon>Coreoidea</taxon>
        <taxon>Rhopalidae</taxon>
        <taxon>Boisea</taxon>
    </lineage>
</organism>
<dbReference type="InterPro" id="IPR020635">
    <property type="entry name" value="Tyr_kinase_cat_dom"/>
</dbReference>
<dbReference type="InterPro" id="IPR017441">
    <property type="entry name" value="Protein_kinase_ATP_BS"/>
</dbReference>
<dbReference type="InterPro" id="IPR013783">
    <property type="entry name" value="Ig-like_fold"/>
</dbReference>
<evidence type="ECO:0000256" key="10">
    <source>
        <dbReference type="ARBA" id="ARBA00023136"/>
    </source>
</evidence>
<dbReference type="InterPro" id="IPR003961">
    <property type="entry name" value="FN3_dom"/>
</dbReference>
<keyword evidence="9 17" id="KW-1133">Transmembrane helix</keyword>
<name>A0A2R4G8S6_9HEMI</name>
<dbReference type="PROSITE" id="PS50853">
    <property type="entry name" value="FN3"/>
    <property type="match status" value="2"/>
</dbReference>
<dbReference type="Pfam" id="PF00041">
    <property type="entry name" value="fn3"/>
    <property type="match status" value="1"/>
</dbReference>
<feature type="domain" description="Protein kinase" evidence="18">
    <location>
        <begin position="353"/>
        <end position="618"/>
    </location>
</feature>
<feature type="domain" description="Fibronectin type-III" evidence="19">
    <location>
        <begin position="165"/>
        <end position="268"/>
    </location>
</feature>
<dbReference type="Gene3D" id="1.10.510.10">
    <property type="entry name" value="Transferase(Phosphotransferase) domain 1"/>
    <property type="match status" value="1"/>
</dbReference>
<sequence>MSDGVRHNGEQIVTVGPESNSTVFVRLQKLLPGQSYRISVRAYSENSETFSESSTIILSMFPEPPDIHLITATPYSLNISWPLELNSSTVSHEIEFIDFASNEYWLPVPLFTYDEEDEIYYLENLKPKSSYTFRLRIVYVDSEEEYIWPSDNRFTFRTLGDKPSRPGRPVVQHLSTGAYQLAWEPSRDNGAPVLSYILEGRQSQLSKRGANTSINEEDLWDQYYNGTDNYWKMTKDLQGEKYRFRVRALNNYGWSDYSDTGTFDLSQAGARLADSHDVTIILWVLTPTAIVVTVAFFICVMYRTKGSSKKVVVRADTELATLRELPRWSVQNTNALYSGTSPHPLPRLRRDQITLTKFLGSGAFGEVFEGLALSLNNSESHTRVAIKTLRKGANNQEKAEFLKEAQLMSNFRHPHILQLLGVCLDNDPHFIIMELMEGGDLLSYLRSNRPLMRAWDLLAMCVDVARGCCYLEEMHFVHRDLACRNCLVSSHDPATRVVKIGDFGLARDIYKNDYYRKEGEGLLPVRWMAPESLVDGVFTSQSDVWAFGVLLWEILSLGQQPYPARNNLEVLHYVRSGGRLSQPVAASSDMYCLMMKCWSFSPDERPTFKYCLDVLVELKSRIPNIITPPSPEIETSNDKKSEGGPKYLELVYEDEGGYEIPRSLEQTPEEDKSSLDKLLPGYTNVKSGVDPPTRLRTDVFVNKQMCV</sequence>
<dbReference type="PROSITE" id="PS00107">
    <property type="entry name" value="PROTEIN_KINASE_ATP"/>
    <property type="match status" value="1"/>
</dbReference>
<comment type="similarity">
    <text evidence="16">Belongs to the protein kinase superfamily. Tyr protein kinase family. Insulin receptor subfamily.</text>
</comment>
<keyword evidence="3" id="KW-0808">Transferase</keyword>
<dbReference type="GO" id="GO:0005886">
    <property type="term" value="C:plasma membrane"/>
    <property type="evidence" value="ECO:0007669"/>
    <property type="project" value="TreeGrafter"/>
</dbReference>
<dbReference type="InterPro" id="IPR008266">
    <property type="entry name" value="Tyr_kinase_AS"/>
</dbReference>
<keyword evidence="8 15" id="KW-0067">ATP-binding</keyword>
<dbReference type="PROSITE" id="PS00109">
    <property type="entry name" value="PROTEIN_KINASE_TYR"/>
    <property type="match status" value="1"/>
</dbReference>
<evidence type="ECO:0000256" key="9">
    <source>
        <dbReference type="ARBA" id="ARBA00022989"/>
    </source>
</evidence>
<dbReference type="InterPro" id="IPR000719">
    <property type="entry name" value="Prot_kinase_dom"/>
</dbReference>
<evidence type="ECO:0000256" key="13">
    <source>
        <dbReference type="ARBA" id="ARBA00023180"/>
    </source>
</evidence>
<evidence type="ECO:0000256" key="1">
    <source>
        <dbReference type="ARBA" id="ARBA00004167"/>
    </source>
</evidence>
<keyword evidence="13" id="KW-0325">Glycoprotein</keyword>
<feature type="domain" description="Fibronectin type-III" evidence="19">
    <location>
        <begin position="61"/>
        <end position="161"/>
    </location>
</feature>
<dbReference type="PANTHER" id="PTHR24416">
    <property type="entry name" value="TYROSINE-PROTEIN KINASE RECEPTOR"/>
    <property type="match status" value="1"/>
</dbReference>
<dbReference type="GO" id="GO:0004714">
    <property type="term" value="F:transmembrane receptor protein tyrosine kinase activity"/>
    <property type="evidence" value="ECO:0007669"/>
    <property type="project" value="UniProtKB-EC"/>
</dbReference>
<dbReference type="SMART" id="SM00060">
    <property type="entry name" value="FN3"/>
    <property type="match status" value="2"/>
</dbReference>
<evidence type="ECO:0000256" key="14">
    <source>
        <dbReference type="ARBA" id="ARBA00051243"/>
    </source>
</evidence>
<comment type="catalytic activity">
    <reaction evidence="14 16">
        <text>L-tyrosyl-[protein] + ATP = O-phospho-L-tyrosyl-[protein] + ADP + H(+)</text>
        <dbReference type="Rhea" id="RHEA:10596"/>
        <dbReference type="Rhea" id="RHEA-COMP:10136"/>
        <dbReference type="Rhea" id="RHEA-COMP:20101"/>
        <dbReference type="ChEBI" id="CHEBI:15378"/>
        <dbReference type="ChEBI" id="CHEBI:30616"/>
        <dbReference type="ChEBI" id="CHEBI:46858"/>
        <dbReference type="ChEBI" id="CHEBI:61978"/>
        <dbReference type="ChEBI" id="CHEBI:456216"/>
        <dbReference type="EC" id="2.7.10.1"/>
    </reaction>
</comment>
<dbReference type="PROSITE" id="PS00239">
    <property type="entry name" value="RECEPTOR_TYR_KIN_II"/>
    <property type="match status" value="1"/>
</dbReference>
<evidence type="ECO:0000256" key="17">
    <source>
        <dbReference type="SAM" id="Phobius"/>
    </source>
</evidence>
<keyword evidence="10 17" id="KW-0472">Membrane</keyword>
<evidence type="ECO:0000256" key="15">
    <source>
        <dbReference type="PROSITE-ProRule" id="PRU10141"/>
    </source>
</evidence>
<evidence type="ECO:0000256" key="7">
    <source>
        <dbReference type="ARBA" id="ARBA00022777"/>
    </source>
</evidence>
<proteinExistence type="evidence at transcript level"/>
<dbReference type="GO" id="GO:0043235">
    <property type="term" value="C:receptor complex"/>
    <property type="evidence" value="ECO:0007669"/>
    <property type="project" value="TreeGrafter"/>
</dbReference>
<keyword evidence="6 15" id="KW-0547">Nucleotide-binding</keyword>
<evidence type="ECO:0000256" key="4">
    <source>
        <dbReference type="ARBA" id="ARBA00022692"/>
    </source>
</evidence>
<feature type="transmembrane region" description="Helical" evidence="17">
    <location>
        <begin position="280"/>
        <end position="302"/>
    </location>
</feature>
<keyword evidence="2 16" id="KW-0597">Phosphoprotein</keyword>
<dbReference type="PROSITE" id="PS50011">
    <property type="entry name" value="PROTEIN_KINASE_DOM"/>
    <property type="match status" value="1"/>
</dbReference>
<keyword evidence="12 16" id="KW-0675">Receptor</keyword>
<evidence type="ECO:0000256" key="12">
    <source>
        <dbReference type="ARBA" id="ARBA00023170"/>
    </source>
</evidence>
<dbReference type="Pfam" id="PF07714">
    <property type="entry name" value="PK_Tyr_Ser-Thr"/>
    <property type="match status" value="1"/>
</dbReference>
<reference evidence="20" key="1">
    <citation type="submission" date="2017-08" db="EMBL/GenBank/DDBJ databases">
        <title>Insulin signaling mediates host-associated differences in a polyphenic reaction norm.</title>
        <authorList>
            <person name="Fawcett M."/>
            <person name="Parks M.C."/>
            <person name="Tibbetts A.E."/>
            <person name="Richards E.M."/>
            <person name="Vanegas J.C."/>
            <person name="Swart J.S."/>
            <person name="Hou W."/>
            <person name="Simmons W.R."/>
            <person name="Cenzer M."/>
            <person name="Crowley L."/>
            <person name="Angelini D.R."/>
        </authorList>
    </citation>
    <scope>NUCLEOTIDE SEQUENCE</scope>
</reference>
<evidence type="ECO:0000256" key="2">
    <source>
        <dbReference type="ARBA" id="ARBA00022553"/>
    </source>
</evidence>
<dbReference type="PANTHER" id="PTHR24416:SF527">
    <property type="entry name" value="PROTO-ONCOGENE TYROSINE-PROTEIN KINASE ROS"/>
    <property type="match status" value="1"/>
</dbReference>
<dbReference type="InterPro" id="IPR036116">
    <property type="entry name" value="FN3_sf"/>
</dbReference>
<keyword evidence="11" id="KW-0829">Tyrosine-protein kinase</keyword>
<evidence type="ECO:0000256" key="11">
    <source>
        <dbReference type="ARBA" id="ARBA00023137"/>
    </source>
</evidence>
<accession>A0A2R4G8S6</accession>
<dbReference type="GO" id="GO:0007169">
    <property type="term" value="P:cell surface receptor protein tyrosine kinase signaling pathway"/>
    <property type="evidence" value="ECO:0007669"/>
    <property type="project" value="InterPro"/>
</dbReference>
<evidence type="ECO:0000256" key="8">
    <source>
        <dbReference type="ARBA" id="ARBA00022840"/>
    </source>
</evidence>
<comment type="subcellular location">
    <subcellularLocation>
        <location evidence="1">Membrane</location>
        <topology evidence="1">Single-pass membrane protein</topology>
    </subcellularLocation>
</comment>
<dbReference type="InterPro" id="IPR011009">
    <property type="entry name" value="Kinase-like_dom_sf"/>
</dbReference>
<evidence type="ECO:0000259" key="18">
    <source>
        <dbReference type="PROSITE" id="PS50011"/>
    </source>
</evidence>
<dbReference type="SUPFAM" id="SSF56112">
    <property type="entry name" value="Protein kinase-like (PK-like)"/>
    <property type="match status" value="1"/>
</dbReference>
<keyword evidence="7" id="KW-0418">Kinase</keyword>
<keyword evidence="5" id="KW-0677">Repeat</keyword>
<dbReference type="GO" id="GO:0005524">
    <property type="term" value="F:ATP binding"/>
    <property type="evidence" value="ECO:0007669"/>
    <property type="project" value="UniProtKB-UniRule"/>
</dbReference>
<dbReference type="CDD" id="cd05044">
    <property type="entry name" value="PTKc_c-ros"/>
    <property type="match status" value="1"/>
</dbReference>